<comment type="caution">
    <text evidence="9">The sequence shown here is derived from an EMBL/GenBank/DDBJ whole genome shotgun (WGS) entry which is preliminary data.</text>
</comment>
<evidence type="ECO:0000256" key="5">
    <source>
        <dbReference type="ARBA" id="ARBA00023136"/>
    </source>
</evidence>
<keyword evidence="3 8" id="KW-0812">Transmembrane</keyword>
<feature type="region of interest" description="Disordered" evidence="7">
    <location>
        <begin position="15"/>
        <end position="34"/>
    </location>
</feature>
<evidence type="ECO:0000256" key="7">
    <source>
        <dbReference type="SAM" id="MobiDB-lite"/>
    </source>
</evidence>
<feature type="transmembrane region" description="Helical" evidence="8">
    <location>
        <begin position="421"/>
        <end position="444"/>
    </location>
</feature>
<protein>
    <submittedName>
        <fullName evidence="9">Spore germination protein</fullName>
    </submittedName>
</protein>
<reference evidence="9 10" key="1">
    <citation type="journal article" date="2018" name="J. Microbiol.">
        <title>Bacillus spongiae sp. nov., isolated from sponge of Jeju Island.</title>
        <authorList>
            <person name="Lee G.E."/>
            <person name="Im W.T."/>
            <person name="Park J.S."/>
        </authorList>
    </citation>
    <scope>NUCLEOTIDE SEQUENCE [LARGE SCALE GENOMIC DNA]</scope>
    <source>
        <strain evidence="9 10">135PIL107-10</strain>
    </source>
</reference>
<dbReference type="PANTHER" id="PTHR22550:SF5">
    <property type="entry name" value="LEUCINE ZIPPER PROTEIN 4"/>
    <property type="match status" value="1"/>
</dbReference>
<feature type="compositionally biased region" description="Polar residues" evidence="7">
    <location>
        <begin position="15"/>
        <end position="28"/>
    </location>
</feature>
<dbReference type="RefSeq" id="WP_336586303.1">
    <property type="nucleotide sequence ID" value="NZ_JBBAXC010000005.1"/>
</dbReference>
<evidence type="ECO:0000313" key="9">
    <source>
        <dbReference type="EMBL" id="MEI5906861.1"/>
    </source>
</evidence>
<evidence type="ECO:0000256" key="6">
    <source>
        <dbReference type="PIRNR" id="PIRNR005690"/>
    </source>
</evidence>
<sequence length="497" mass="55874">MFKLLKQWLNKNSTHNQFKPHQQSQSNENNKKPTFDHINEQFANCADISKEEYLHINIKTLYFEYMVDKQLVVSEVTSRFKELDEESISSFLRQSQFKPCDDSKEVVKAVLDGKIAIFHEHDVFIYSATKLESRSIQTAESETIITGPHDALNENLQTNLSLIRRRVKSSHLKILELSIGEIGKTKLYLLYLDGIANQDMISDVKERIENVEIDAVYDVNMLVQLIDEFPNSPFPQFYTTELPDVVASKLTEGKIVGMMENSPYAFSAPTSFFDFFQSSDDYNQRWLIGTASRILRFIALFITLTFTAFYVSIITFHYEMVPDLLLISIISSRSHVPFPPLMEALLMEFTIELLREAGARLPTKIGQTIGIVGGIVIGSASVAAGITSNILIIAVSISAISSFVIPSYVMSNSVRIVRFGFILLGGLLGNLGIMFGATLLIIHLTGLTNLKSPYFWPISPASPSGWKDTIIRGPLSLFNTRPNITLSSNEKRQQSGQ</sequence>
<feature type="transmembrane region" description="Helical" evidence="8">
    <location>
        <begin position="294"/>
        <end position="316"/>
    </location>
</feature>
<gene>
    <name evidence="9" type="ORF">WAK64_07290</name>
</gene>
<evidence type="ECO:0000256" key="2">
    <source>
        <dbReference type="ARBA" id="ARBA00005278"/>
    </source>
</evidence>
<feature type="transmembrane region" description="Helical" evidence="8">
    <location>
        <begin position="390"/>
        <end position="409"/>
    </location>
</feature>
<evidence type="ECO:0000256" key="3">
    <source>
        <dbReference type="ARBA" id="ARBA00022692"/>
    </source>
</evidence>
<dbReference type="PIRSF" id="PIRSF005690">
    <property type="entry name" value="GerBA"/>
    <property type="match status" value="1"/>
</dbReference>
<dbReference type="Pfam" id="PF03323">
    <property type="entry name" value="GerA"/>
    <property type="match status" value="1"/>
</dbReference>
<dbReference type="PANTHER" id="PTHR22550">
    <property type="entry name" value="SPORE GERMINATION PROTEIN"/>
    <property type="match status" value="1"/>
</dbReference>
<dbReference type="InterPro" id="IPR050768">
    <property type="entry name" value="UPF0353/GerABKA_families"/>
</dbReference>
<keyword evidence="10" id="KW-1185">Reference proteome</keyword>
<organism evidence="9 10">
    <name type="scientific">Bacillus spongiae</name>
    <dbReference type="NCBI Taxonomy" id="2683610"/>
    <lineage>
        <taxon>Bacteria</taxon>
        <taxon>Bacillati</taxon>
        <taxon>Bacillota</taxon>
        <taxon>Bacilli</taxon>
        <taxon>Bacillales</taxon>
        <taxon>Bacillaceae</taxon>
        <taxon>Bacillus</taxon>
    </lineage>
</organism>
<evidence type="ECO:0000256" key="4">
    <source>
        <dbReference type="ARBA" id="ARBA00022989"/>
    </source>
</evidence>
<comment type="similarity">
    <text evidence="2 6">Belongs to the GerABKA family.</text>
</comment>
<feature type="transmembrane region" description="Helical" evidence="8">
    <location>
        <begin position="366"/>
        <end position="384"/>
    </location>
</feature>
<comment type="subcellular location">
    <subcellularLocation>
        <location evidence="6">Cell membrane</location>
    </subcellularLocation>
    <subcellularLocation>
        <location evidence="1">Membrane</location>
        <topology evidence="1">Multi-pass membrane protein</topology>
    </subcellularLocation>
</comment>
<evidence type="ECO:0000256" key="1">
    <source>
        <dbReference type="ARBA" id="ARBA00004141"/>
    </source>
</evidence>
<dbReference type="Proteomes" id="UP001312865">
    <property type="component" value="Unassembled WGS sequence"/>
</dbReference>
<name>A0ABU8HC10_9BACI</name>
<dbReference type="EMBL" id="JBBAXC010000005">
    <property type="protein sequence ID" value="MEI5906861.1"/>
    <property type="molecule type" value="Genomic_DNA"/>
</dbReference>
<keyword evidence="4 8" id="KW-1133">Transmembrane helix</keyword>
<evidence type="ECO:0000313" key="10">
    <source>
        <dbReference type="Proteomes" id="UP001312865"/>
    </source>
</evidence>
<dbReference type="InterPro" id="IPR004995">
    <property type="entry name" value="Spore_Ger"/>
</dbReference>
<proteinExistence type="inferred from homology"/>
<evidence type="ECO:0000256" key="8">
    <source>
        <dbReference type="SAM" id="Phobius"/>
    </source>
</evidence>
<keyword evidence="5 6" id="KW-0472">Membrane</keyword>
<accession>A0ABU8HC10</accession>